<comment type="caution">
    <text evidence="2">Lacks conserved residue(s) required for the propagation of feature annotation.</text>
</comment>
<dbReference type="InterPro" id="IPR001310">
    <property type="entry name" value="Histidine_triad_HIT"/>
</dbReference>
<feature type="active site" description="Tele-AMP-histidine intermediate" evidence="1">
    <location>
        <position position="104"/>
    </location>
</feature>
<dbReference type="KEGG" id="hbs:IPV69_17470"/>
<gene>
    <name evidence="4" type="ORF">IPV69_17470</name>
</gene>
<dbReference type="Pfam" id="PF01230">
    <property type="entry name" value="HIT"/>
    <property type="match status" value="1"/>
</dbReference>
<dbReference type="EMBL" id="CP063458">
    <property type="protein sequence ID" value="QOV88045.1"/>
    <property type="molecule type" value="Genomic_DNA"/>
</dbReference>
<dbReference type="InterPro" id="IPR036265">
    <property type="entry name" value="HIT-like_sf"/>
</dbReference>
<evidence type="ECO:0000313" key="4">
    <source>
        <dbReference type="EMBL" id="QOV88045.1"/>
    </source>
</evidence>
<dbReference type="AlphaFoldDB" id="A0A7M2WR60"/>
<evidence type="ECO:0000256" key="2">
    <source>
        <dbReference type="PROSITE-ProRule" id="PRU00464"/>
    </source>
</evidence>
<evidence type="ECO:0000313" key="5">
    <source>
        <dbReference type="Proteomes" id="UP000593765"/>
    </source>
</evidence>
<dbReference type="SUPFAM" id="SSF54197">
    <property type="entry name" value="HIT-like"/>
    <property type="match status" value="1"/>
</dbReference>
<dbReference type="InterPro" id="IPR011146">
    <property type="entry name" value="HIT-like"/>
</dbReference>
<dbReference type="PROSITE" id="PS51084">
    <property type="entry name" value="HIT_2"/>
    <property type="match status" value="1"/>
</dbReference>
<organism evidence="4 5">
    <name type="scientific">Humisphaera borealis</name>
    <dbReference type="NCBI Taxonomy" id="2807512"/>
    <lineage>
        <taxon>Bacteria</taxon>
        <taxon>Pseudomonadati</taxon>
        <taxon>Planctomycetota</taxon>
        <taxon>Phycisphaerae</taxon>
        <taxon>Tepidisphaerales</taxon>
        <taxon>Tepidisphaeraceae</taxon>
        <taxon>Humisphaera</taxon>
    </lineage>
</organism>
<name>A0A7M2WR60_9BACT</name>
<reference evidence="4 5" key="1">
    <citation type="submission" date="2020-10" db="EMBL/GenBank/DDBJ databases">
        <title>Wide distribution of Phycisphaera-like planctomycetes from WD2101 soil group in peatlands and genome analysis of the first cultivated representative.</title>
        <authorList>
            <person name="Dedysh S.N."/>
            <person name="Beletsky A.V."/>
            <person name="Ivanova A."/>
            <person name="Kulichevskaya I.S."/>
            <person name="Suzina N.E."/>
            <person name="Philippov D.A."/>
            <person name="Rakitin A.L."/>
            <person name="Mardanov A.V."/>
            <person name="Ravin N.V."/>
        </authorList>
    </citation>
    <scope>NUCLEOTIDE SEQUENCE [LARGE SCALE GENOMIC DNA]</scope>
    <source>
        <strain evidence="4 5">M1803</strain>
    </source>
</reference>
<accession>A0A7M2WR60</accession>
<feature type="domain" description="HIT" evidence="3">
    <location>
        <begin position="11"/>
        <end position="119"/>
    </location>
</feature>
<sequence length="137" mass="15103">MSHSSSSMDFYCDQVLSGLIDVERIAETEQVLAFHHTQPYWPVHIVIIPKRHISSLAALEACDLPVAHAMLDVAAELCRRVTDEHGGCRLSTNSGDYQSTKHLHFYIHHGPRLKDEHGATIAQPDALATPGPRSGTL</sequence>
<evidence type="ECO:0000259" key="3">
    <source>
        <dbReference type="PROSITE" id="PS51084"/>
    </source>
</evidence>
<dbReference type="Proteomes" id="UP000593765">
    <property type="component" value="Chromosome"/>
</dbReference>
<dbReference type="Gene3D" id="3.30.428.10">
    <property type="entry name" value="HIT-like"/>
    <property type="match status" value="1"/>
</dbReference>
<dbReference type="GO" id="GO:0003824">
    <property type="term" value="F:catalytic activity"/>
    <property type="evidence" value="ECO:0007669"/>
    <property type="project" value="InterPro"/>
</dbReference>
<proteinExistence type="predicted"/>
<evidence type="ECO:0000256" key="1">
    <source>
        <dbReference type="PIRSR" id="PIRSR601310-1"/>
    </source>
</evidence>
<keyword evidence="5" id="KW-1185">Reference proteome</keyword>
<dbReference type="PANTHER" id="PTHR23089">
    <property type="entry name" value="HISTIDINE TRIAD HIT PROTEIN"/>
    <property type="match status" value="1"/>
</dbReference>
<protein>
    <submittedName>
        <fullName evidence="4">HIT domain-containing protein</fullName>
    </submittedName>
</protein>